<protein>
    <recommendedName>
        <fullName evidence="2">protein-glutamate methylesterase</fullName>
        <ecNumber evidence="2">3.1.1.61</ecNumber>
    </recommendedName>
</protein>
<dbReference type="GO" id="GO:0006935">
    <property type="term" value="P:chemotaxis"/>
    <property type="evidence" value="ECO:0007669"/>
    <property type="project" value="UniProtKB-UniRule"/>
</dbReference>
<name>A0A562PU28_9FLAO</name>
<feature type="domain" description="CheB-type methylesterase" evidence="5">
    <location>
        <begin position="1"/>
        <end position="183"/>
    </location>
</feature>
<feature type="active site" evidence="4">
    <location>
        <position position="38"/>
    </location>
</feature>
<comment type="caution">
    <text evidence="7">The sequence shown here is derived from an EMBL/GenBank/DDBJ whole genome shotgun (WGS) entry which is preliminary data.</text>
</comment>
<evidence type="ECO:0000313" key="6">
    <source>
        <dbReference type="EMBL" id="RDI54990.1"/>
    </source>
</evidence>
<dbReference type="GO" id="GO:0005737">
    <property type="term" value="C:cytoplasm"/>
    <property type="evidence" value="ECO:0007669"/>
    <property type="project" value="InterPro"/>
</dbReference>
<keyword evidence="1 4" id="KW-0378">Hydrolase</keyword>
<reference evidence="6 8" key="2">
    <citation type="submission" date="2018-07" db="EMBL/GenBank/DDBJ databases">
        <title>Genomic Encyclopedia of Type Strains, Phase IV (KMG-IV): sequencing the most valuable type-strain genomes for metagenomic binning, comparative biology and taxonomic classification.</title>
        <authorList>
            <person name="Goeker M."/>
        </authorList>
    </citation>
    <scope>NUCLEOTIDE SEQUENCE [LARGE SCALE GENOMIC DNA]</scope>
    <source>
        <strain evidence="6 8">DSM 19728</strain>
    </source>
</reference>
<dbReference type="InterPro" id="IPR000673">
    <property type="entry name" value="Sig_transdc_resp-reg_Me-estase"/>
</dbReference>
<feature type="active site" evidence="4">
    <location>
        <position position="11"/>
    </location>
</feature>
<accession>A0A562PU28</accession>
<reference evidence="7" key="3">
    <citation type="submission" date="2019-07" db="EMBL/GenBank/DDBJ databases">
        <authorList>
            <person name="Whitman W."/>
            <person name="Huntemann M."/>
            <person name="Clum A."/>
            <person name="Pillay M."/>
            <person name="Palaniappan K."/>
            <person name="Varghese N."/>
            <person name="Mikhailova N."/>
            <person name="Stamatis D."/>
            <person name="Reddy T."/>
            <person name="Daum C."/>
            <person name="Shapiro N."/>
            <person name="Ivanova N."/>
            <person name="Kyrpides N."/>
            <person name="Woyke T."/>
        </authorList>
    </citation>
    <scope>NUCLEOTIDE SEQUENCE</scope>
    <source>
        <strain evidence="7">CGMCC 1.5380</strain>
    </source>
</reference>
<dbReference type="AlphaFoldDB" id="A0A562PU28"/>
<dbReference type="GO" id="GO:0008984">
    <property type="term" value="F:protein-glutamate methylesterase activity"/>
    <property type="evidence" value="ECO:0007669"/>
    <property type="project" value="UniProtKB-EC"/>
</dbReference>
<dbReference type="PANTHER" id="PTHR42872:SF3">
    <property type="entry name" value="PROTEIN-GLUTAMATE METHYLESTERASE_PROTEIN-GLUTAMINE GLUTAMINASE 1"/>
    <property type="match status" value="1"/>
</dbReference>
<evidence type="ECO:0000256" key="2">
    <source>
        <dbReference type="ARBA" id="ARBA00039140"/>
    </source>
</evidence>
<dbReference type="EMBL" id="VLKX01000006">
    <property type="protein sequence ID" value="TWI47898.1"/>
    <property type="molecule type" value="Genomic_DNA"/>
</dbReference>
<dbReference type="Gene3D" id="3.40.50.180">
    <property type="entry name" value="Methylesterase CheB, C-terminal domain"/>
    <property type="match status" value="1"/>
</dbReference>
<dbReference type="EC" id="3.1.1.61" evidence="2"/>
<dbReference type="SUPFAM" id="SSF52738">
    <property type="entry name" value="Methylesterase CheB, C-terminal domain"/>
    <property type="match status" value="1"/>
</dbReference>
<dbReference type="Pfam" id="PF01339">
    <property type="entry name" value="CheB_methylest"/>
    <property type="match status" value="1"/>
</dbReference>
<feature type="active site" evidence="4">
    <location>
        <position position="131"/>
    </location>
</feature>
<evidence type="ECO:0000313" key="9">
    <source>
        <dbReference type="Proteomes" id="UP000321392"/>
    </source>
</evidence>
<organism evidence="7 9">
    <name type="scientific">Flavobacterium glaciei</name>
    <dbReference type="NCBI Taxonomy" id="386300"/>
    <lineage>
        <taxon>Bacteria</taxon>
        <taxon>Pseudomonadati</taxon>
        <taxon>Bacteroidota</taxon>
        <taxon>Flavobacteriia</taxon>
        <taxon>Flavobacteriales</taxon>
        <taxon>Flavobacteriaceae</taxon>
        <taxon>Flavobacterium</taxon>
    </lineage>
</organism>
<dbReference type="OrthoDB" id="1524092at2"/>
<dbReference type="Proteomes" id="UP000321392">
    <property type="component" value="Unassembled WGS sequence"/>
</dbReference>
<dbReference type="CDD" id="cd16433">
    <property type="entry name" value="CheB"/>
    <property type="match status" value="1"/>
</dbReference>
<reference evidence="7 9" key="1">
    <citation type="journal article" date="2015" name="Stand. Genomic Sci.">
        <title>Genomic Encyclopedia of Bacterial and Archaeal Type Strains, Phase III: the genomes of soil and plant-associated and newly described type strains.</title>
        <authorList>
            <person name="Whitman W.B."/>
            <person name="Woyke T."/>
            <person name="Klenk H.P."/>
            <person name="Zhou Y."/>
            <person name="Lilburn T.G."/>
            <person name="Beck B.J."/>
            <person name="De Vos P."/>
            <person name="Vandamme P."/>
            <person name="Eisen J.A."/>
            <person name="Garrity G."/>
            <person name="Hugenholtz P."/>
            <person name="Kyrpides N.C."/>
        </authorList>
    </citation>
    <scope>NUCLEOTIDE SEQUENCE [LARGE SCALE GENOMIC DNA]</scope>
    <source>
        <strain evidence="7 9">CGMCC 1.5380</strain>
    </source>
</reference>
<dbReference type="InterPro" id="IPR035909">
    <property type="entry name" value="CheB_C"/>
</dbReference>
<evidence type="ECO:0000313" key="7">
    <source>
        <dbReference type="EMBL" id="TWI47898.1"/>
    </source>
</evidence>
<evidence type="ECO:0000313" key="8">
    <source>
        <dbReference type="Proteomes" id="UP000254518"/>
    </source>
</evidence>
<dbReference type="RefSeq" id="WP_114754164.1">
    <property type="nucleotide sequence ID" value="NZ_QQBA01000006.1"/>
</dbReference>
<dbReference type="Proteomes" id="UP000254518">
    <property type="component" value="Unassembled WGS sequence"/>
</dbReference>
<keyword evidence="8" id="KW-1185">Reference proteome</keyword>
<dbReference type="EMBL" id="QQBA01000006">
    <property type="protein sequence ID" value="RDI54990.1"/>
    <property type="molecule type" value="Genomic_DNA"/>
</dbReference>
<sequence length="190" mass="21058">MQYKAIVVGVSSGGMNALKIICSALPVDFNIPIIIVQHLSAHSDSFWIKLLNEKSHLFVKEADEKEKIKKGTIYIAPPNYHLLIEKDKTFSLTIDERVNFARPSIDVLFESAAEAYRNKLIGIVLTGSNSDGTKGIKRIKDCGGLAIIQDPTTADSEYMPKSAIAAIVPDYIISLEEIVELLIKIDQEKR</sequence>
<proteinExistence type="predicted"/>
<evidence type="ECO:0000259" key="5">
    <source>
        <dbReference type="PROSITE" id="PS50122"/>
    </source>
</evidence>
<evidence type="ECO:0000256" key="4">
    <source>
        <dbReference type="PROSITE-ProRule" id="PRU00050"/>
    </source>
</evidence>
<comment type="catalytic activity">
    <reaction evidence="3">
        <text>[protein]-L-glutamate 5-O-methyl ester + H2O = L-glutamyl-[protein] + methanol + H(+)</text>
        <dbReference type="Rhea" id="RHEA:23236"/>
        <dbReference type="Rhea" id="RHEA-COMP:10208"/>
        <dbReference type="Rhea" id="RHEA-COMP:10311"/>
        <dbReference type="ChEBI" id="CHEBI:15377"/>
        <dbReference type="ChEBI" id="CHEBI:15378"/>
        <dbReference type="ChEBI" id="CHEBI:17790"/>
        <dbReference type="ChEBI" id="CHEBI:29973"/>
        <dbReference type="ChEBI" id="CHEBI:82795"/>
        <dbReference type="EC" id="3.1.1.61"/>
    </reaction>
</comment>
<dbReference type="PANTHER" id="PTHR42872">
    <property type="entry name" value="PROTEIN-GLUTAMATE METHYLESTERASE/PROTEIN-GLUTAMINE GLUTAMINASE"/>
    <property type="match status" value="1"/>
</dbReference>
<dbReference type="PROSITE" id="PS50122">
    <property type="entry name" value="CHEB"/>
    <property type="match status" value="1"/>
</dbReference>
<gene>
    <name evidence="6" type="ORF">DFR66_10697</name>
    <name evidence="7" type="ORF">IQ02_01484</name>
</gene>
<keyword evidence="4" id="KW-0145">Chemotaxis</keyword>
<evidence type="ECO:0000256" key="1">
    <source>
        <dbReference type="ARBA" id="ARBA00022801"/>
    </source>
</evidence>
<dbReference type="GO" id="GO:0000156">
    <property type="term" value="F:phosphorelay response regulator activity"/>
    <property type="evidence" value="ECO:0007669"/>
    <property type="project" value="InterPro"/>
</dbReference>
<evidence type="ECO:0000256" key="3">
    <source>
        <dbReference type="ARBA" id="ARBA00048267"/>
    </source>
</evidence>